<dbReference type="AlphaFoldDB" id="A0A060YQ02"/>
<dbReference type="STRING" id="8022.A0A060YQ02"/>
<organism evidence="1 2">
    <name type="scientific">Oncorhynchus mykiss</name>
    <name type="common">Rainbow trout</name>
    <name type="synonym">Salmo gairdneri</name>
    <dbReference type="NCBI Taxonomy" id="8022"/>
    <lineage>
        <taxon>Eukaryota</taxon>
        <taxon>Metazoa</taxon>
        <taxon>Chordata</taxon>
        <taxon>Craniata</taxon>
        <taxon>Vertebrata</taxon>
        <taxon>Euteleostomi</taxon>
        <taxon>Actinopterygii</taxon>
        <taxon>Neopterygii</taxon>
        <taxon>Teleostei</taxon>
        <taxon>Protacanthopterygii</taxon>
        <taxon>Salmoniformes</taxon>
        <taxon>Salmonidae</taxon>
        <taxon>Salmoninae</taxon>
        <taxon>Oncorhynchus</taxon>
    </lineage>
</organism>
<name>A0A060YQ02_ONCMY</name>
<reference evidence="1" key="2">
    <citation type="submission" date="2014-03" db="EMBL/GenBank/DDBJ databases">
        <authorList>
            <person name="Genoscope - CEA"/>
        </authorList>
    </citation>
    <scope>NUCLEOTIDE SEQUENCE</scope>
</reference>
<protein>
    <submittedName>
        <fullName evidence="1">Uncharacterized protein</fullName>
    </submittedName>
</protein>
<dbReference type="PaxDb" id="8022-A0A060YQ02"/>
<accession>A0A060YQ02</accession>
<gene>
    <name evidence="1" type="ORF">GSONMT00005596001</name>
</gene>
<evidence type="ECO:0000313" key="2">
    <source>
        <dbReference type="Proteomes" id="UP000193380"/>
    </source>
</evidence>
<proteinExistence type="predicted"/>
<sequence>MAIQVPMLVSQSCVDCPLLGLNVLEELIRENSEQTDGVNLSALLNDEMNVKEKAVETMVSAIKVMTHEEMSLSCRRHKATGYSQFFLLYGRVPRFPIDLLFNLEPETVTRTQQTFAEKWATKLQDVVLVQQQEVNGKEDLPVRRSTCTGRPREMFSNESLGQPSYQSWRQGANSVVLNSYMMPGNMMTYLVLQGGYWHEGTPIVWTC</sequence>
<dbReference type="Proteomes" id="UP000193380">
    <property type="component" value="Unassembled WGS sequence"/>
</dbReference>
<dbReference type="EMBL" id="FR915673">
    <property type="protein sequence ID" value="CDQ93652.1"/>
    <property type="molecule type" value="Genomic_DNA"/>
</dbReference>
<evidence type="ECO:0000313" key="1">
    <source>
        <dbReference type="EMBL" id="CDQ93652.1"/>
    </source>
</evidence>
<reference evidence="1" key="1">
    <citation type="journal article" date="2014" name="Nat. Commun.">
        <title>The rainbow trout genome provides novel insights into evolution after whole-genome duplication in vertebrates.</title>
        <authorList>
            <person name="Berthelot C."/>
            <person name="Brunet F."/>
            <person name="Chalopin D."/>
            <person name="Juanchich A."/>
            <person name="Bernard M."/>
            <person name="Noel B."/>
            <person name="Bento P."/>
            <person name="Da Silva C."/>
            <person name="Labadie K."/>
            <person name="Alberti A."/>
            <person name="Aury J.M."/>
            <person name="Louis A."/>
            <person name="Dehais P."/>
            <person name="Bardou P."/>
            <person name="Montfort J."/>
            <person name="Klopp C."/>
            <person name="Cabau C."/>
            <person name="Gaspin C."/>
            <person name="Thorgaard G.H."/>
            <person name="Boussaha M."/>
            <person name="Quillet E."/>
            <person name="Guyomard R."/>
            <person name="Galiana D."/>
            <person name="Bobe J."/>
            <person name="Volff J.N."/>
            <person name="Genet C."/>
            <person name="Wincker P."/>
            <person name="Jaillon O."/>
            <person name="Roest Crollius H."/>
            <person name="Guiguen Y."/>
        </authorList>
    </citation>
    <scope>NUCLEOTIDE SEQUENCE [LARGE SCALE GENOMIC DNA]</scope>
</reference>